<comment type="caution">
    <text evidence="1">The sequence shown here is derived from an EMBL/GenBank/DDBJ whole genome shotgun (WGS) entry which is preliminary data.</text>
</comment>
<keyword evidence="2" id="KW-1185">Reference proteome</keyword>
<reference evidence="1 2" key="1">
    <citation type="submission" date="2013-06" db="EMBL/GenBank/DDBJ databases">
        <authorList>
            <person name="Weinstock G."/>
            <person name="Sodergren E."/>
            <person name="Clifton S."/>
            <person name="Fulton L."/>
            <person name="Fulton B."/>
            <person name="Courtney L."/>
            <person name="Fronick C."/>
            <person name="Harrison M."/>
            <person name="Strong C."/>
            <person name="Farmer C."/>
            <person name="Delahaunty K."/>
            <person name="Markovic C."/>
            <person name="Hall O."/>
            <person name="Minx P."/>
            <person name="Tomlinson C."/>
            <person name="Mitreva M."/>
            <person name="Nelson J."/>
            <person name="Hou S."/>
            <person name="Wollam A."/>
            <person name="Pepin K.H."/>
            <person name="Johnson M."/>
            <person name="Bhonagiri V."/>
            <person name="Nash W.E."/>
            <person name="Warren W."/>
            <person name="Chinwalla A."/>
            <person name="Mardis E.R."/>
            <person name="Wilson R.K."/>
        </authorList>
    </citation>
    <scope>NUCLEOTIDE SEQUENCE [LARGE SCALE GENOMIC DNA]</scope>
    <source>
        <strain evidence="1 2">ATCC 51271</strain>
    </source>
</reference>
<dbReference type="AlphaFoldDB" id="V2Y7J7"/>
<dbReference type="HOGENOM" id="CLU_3197626_0_0_9"/>
<dbReference type="STRING" id="592026.GCWU0000282_000811"/>
<dbReference type="RefSeq" id="WP_023353695.1">
    <property type="nucleotide sequence ID" value="NZ_KI535367.1"/>
</dbReference>
<name>V2Y7J7_9FIRM</name>
<sequence length="45" mass="4961">MMPYSIDEFPVTSKLKAMLKSSEGGAKVMNELLDKLISDGKRVCV</sequence>
<dbReference type="EMBL" id="ACIL03000007">
    <property type="protein sequence ID" value="ESL03646.1"/>
    <property type="molecule type" value="Genomic_DNA"/>
</dbReference>
<gene>
    <name evidence="1" type="ORF">GCWU0000282_000811</name>
</gene>
<protein>
    <submittedName>
        <fullName evidence="1">Uncharacterized protein</fullName>
    </submittedName>
</protein>
<organism evidence="1 2">
    <name type="scientific">Catonella morbi ATCC 51271</name>
    <dbReference type="NCBI Taxonomy" id="592026"/>
    <lineage>
        <taxon>Bacteria</taxon>
        <taxon>Bacillati</taxon>
        <taxon>Bacillota</taxon>
        <taxon>Clostridia</taxon>
        <taxon>Lachnospirales</taxon>
        <taxon>Lachnospiraceae</taxon>
        <taxon>Catonella</taxon>
    </lineage>
</organism>
<accession>V2Y7J7</accession>
<proteinExistence type="predicted"/>
<evidence type="ECO:0000313" key="2">
    <source>
        <dbReference type="Proteomes" id="UP000018227"/>
    </source>
</evidence>
<evidence type="ECO:0000313" key="1">
    <source>
        <dbReference type="EMBL" id="ESL03646.1"/>
    </source>
</evidence>
<dbReference type="Proteomes" id="UP000018227">
    <property type="component" value="Unassembled WGS sequence"/>
</dbReference>